<evidence type="ECO:0000259" key="11">
    <source>
        <dbReference type="PROSITE" id="PS51296"/>
    </source>
</evidence>
<evidence type="ECO:0000313" key="13">
    <source>
        <dbReference type="Proteomes" id="UP000553963"/>
    </source>
</evidence>
<dbReference type="InterPro" id="IPR017941">
    <property type="entry name" value="Rieske_2Fe-2S"/>
</dbReference>
<comment type="cofactor">
    <cofactor evidence="10">
        <name>[2Fe-2S] cluster</name>
        <dbReference type="ChEBI" id="CHEBI:190135"/>
    </cofactor>
</comment>
<proteinExistence type="inferred from homology"/>
<dbReference type="PANTHER" id="PTHR43756:SF1">
    <property type="entry name" value="3-PHENYLPROPIONATE_CINNAMIC ACID DIOXYGENASE SUBUNIT ALPHA"/>
    <property type="match status" value="1"/>
</dbReference>
<reference evidence="12 13" key="1">
    <citation type="submission" date="2020-08" db="EMBL/GenBank/DDBJ databases">
        <title>Genomic Encyclopedia of Type Strains, Phase IV (KMG-IV): sequencing the most valuable type-strain genomes for metagenomic binning, comparative biology and taxonomic classification.</title>
        <authorList>
            <person name="Goeker M."/>
        </authorList>
    </citation>
    <scope>NUCLEOTIDE SEQUENCE [LARGE SCALE GENOMIC DNA]</scope>
    <source>
        <strain evidence="12 13">DSM 25966</strain>
    </source>
</reference>
<keyword evidence="8" id="KW-0411">Iron-sulfur</keyword>
<evidence type="ECO:0000256" key="9">
    <source>
        <dbReference type="ARBA" id="ARBA00023027"/>
    </source>
</evidence>
<keyword evidence="7" id="KW-0408">Iron</keyword>
<evidence type="ECO:0000256" key="2">
    <source>
        <dbReference type="ARBA" id="ARBA00022714"/>
    </source>
</evidence>
<keyword evidence="2" id="KW-0001">2Fe-2S</keyword>
<dbReference type="InterPro" id="IPR015879">
    <property type="entry name" value="Ring_hydroxy_dOase_asu_C_dom"/>
</dbReference>
<dbReference type="InterPro" id="IPR036922">
    <property type="entry name" value="Rieske_2Fe-2S_sf"/>
</dbReference>
<dbReference type="GO" id="GO:0051537">
    <property type="term" value="F:2 iron, 2 sulfur cluster binding"/>
    <property type="evidence" value="ECO:0007669"/>
    <property type="project" value="UniProtKB-KW"/>
</dbReference>
<dbReference type="PROSITE" id="PS51296">
    <property type="entry name" value="RIESKE"/>
    <property type="match status" value="1"/>
</dbReference>
<keyword evidence="4" id="KW-0058">Aromatic hydrocarbons catabolism</keyword>
<evidence type="ECO:0000256" key="8">
    <source>
        <dbReference type="ARBA" id="ARBA00023014"/>
    </source>
</evidence>
<sequence>MDDLLHVRSLVNSREGTVKPAIYTDPDIYRLELERIFARSWLFLAHESMIPKAGDFFTTYMGEDAVLVVRQKDGSVEAYLNQCRHRGMRVCHADGGNTRAFTCPYHGWSYGLDGALNSVPLEKEAYRDQLDKSKWGLTRVTRIATYKGLIFGNWDATAPDLEDYLGDMKWYLDGFLDRRAGGTEVLGGVHKWTIDCNWKFAAEQFCSDQYHAPYTHASAIQVLQPTAANKADGSPLGEGQTAKPVWADALGGVQFSGNGHGSAFFFTGKPDANVWVGGQVSAYFREHYPEAVARLGEVRAKRLAGHNTMFPTLSWLNGTQTLRVWHPRGPDKIEVWAFCIGDKEMPDDVKDALIKSHARSFGPAGFLEQDDSENWVEVQKVLKGHMARRTDFCMQMGRGFEERRSDGIPGLTNYTFAETAARGFYQHWADMMSAENWGEIEALAKVSEKELADV</sequence>
<dbReference type="FunFam" id="2.102.10.10:FF:000004">
    <property type="entry name" value="3-phenylpropionate/cinnamic acid dioxygenase subunit alpha"/>
    <property type="match status" value="1"/>
</dbReference>
<dbReference type="PRINTS" id="PR00090">
    <property type="entry name" value="RNGDIOXGNASE"/>
</dbReference>
<dbReference type="NCBIfam" id="NF042946">
    <property type="entry name" value="3PPDioc_HcaE"/>
    <property type="match status" value="1"/>
</dbReference>
<evidence type="ECO:0000256" key="5">
    <source>
        <dbReference type="ARBA" id="ARBA00022964"/>
    </source>
</evidence>
<dbReference type="PROSITE" id="PS00570">
    <property type="entry name" value="RING_HYDROXYL_ALPHA"/>
    <property type="match status" value="1"/>
</dbReference>
<dbReference type="GO" id="GO:0008695">
    <property type="term" value="F:3-phenylpropionate dioxygenase activity"/>
    <property type="evidence" value="ECO:0007669"/>
    <property type="project" value="UniProtKB-EC"/>
</dbReference>
<dbReference type="PANTHER" id="PTHR43756">
    <property type="entry name" value="CHOLINE MONOOXYGENASE, CHLOROPLASTIC"/>
    <property type="match status" value="1"/>
</dbReference>
<keyword evidence="13" id="KW-1185">Reference proteome</keyword>
<evidence type="ECO:0000256" key="6">
    <source>
        <dbReference type="ARBA" id="ARBA00023002"/>
    </source>
</evidence>
<dbReference type="Gene3D" id="2.102.10.10">
    <property type="entry name" value="Rieske [2Fe-2S] iron-sulphur domain"/>
    <property type="match status" value="1"/>
</dbReference>
<evidence type="ECO:0000256" key="7">
    <source>
        <dbReference type="ARBA" id="ARBA00023004"/>
    </source>
</evidence>
<dbReference type="Pfam" id="PF00848">
    <property type="entry name" value="Ring_hydroxyl_A"/>
    <property type="match status" value="1"/>
</dbReference>
<dbReference type="RefSeq" id="WP_210300057.1">
    <property type="nucleotide sequence ID" value="NZ_JACIDS010000006.1"/>
</dbReference>
<dbReference type="GO" id="GO:0005506">
    <property type="term" value="F:iron ion binding"/>
    <property type="evidence" value="ECO:0007669"/>
    <property type="project" value="InterPro"/>
</dbReference>
<dbReference type="InterPro" id="IPR015881">
    <property type="entry name" value="ARHD_Rieske_2Fe_2S"/>
</dbReference>
<evidence type="ECO:0000256" key="3">
    <source>
        <dbReference type="ARBA" id="ARBA00022723"/>
    </source>
</evidence>
<keyword evidence="6 12" id="KW-0560">Oxidoreductase</keyword>
<evidence type="ECO:0000256" key="1">
    <source>
        <dbReference type="ARBA" id="ARBA00008751"/>
    </source>
</evidence>
<protein>
    <submittedName>
        <fullName evidence="12">3-phenylpropionate/trans-cinnamate dioxygenase alpha subunit</fullName>
        <ecNumber evidence="12">1.14.12.19</ecNumber>
    </submittedName>
</protein>
<keyword evidence="3" id="KW-0479">Metal-binding</keyword>
<accession>A0A840AVV7</accession>
<dbReference type="EC" id="1.14.12.19" evidence="12"/>
<keyword evidence="9" id="KW-0520">NAD</keyword>
<dbReference type="EMBL" id="JACIDS010000006">
    <property type="protein sequence ID" value="MBB3933298.1"/>
    <property type="molecule type" value="Genomic_DNA"/>
</dbReference>
<dbReference type="InterPro" id="IPR054883">
    <property type="entry name" value="3PPDioc_HcaE"/>
</dbReference>
<dbReference type="InterPro" id="IPR001663">
    <property type="entry name" value="Rng_hydr_dOase-A"/>
</dbReference>
<comment type="caution">
    <text evidence="12">The sequence shown here is derived from an EMBL/GenBank/DDBJ whole genome shotgun (WGS) entry which is preliminary data.</text>
</comment>
<dbReference type="SUPFAM" id="SSF55961">
    <property type="entry name" value="Bet v1-like"/>
    <property type="match status" value="1"/>
</dbReference>
<dbReference type="CDD" id="cd08881">
    <property type="entry name" value="RHO_alpha_C_NDO-like"/>
    <property type="match status" value="1"/>
</dbReference>
<name>A0A840AVV7_9HYPH</name>
<comment type="similarity">
    <text evidence="1">Belongs to the bacterial ring-hydroxylating dioxygenase alpha subunit family.</text>
</comment>
<feature type="domain" description="Rieske" evidence="11">
    <location>
        <begin position="41"/>
        <end position="120"/>
    </location>
</feature>
<dbReference type="Proteomes" id="UP000553963">
    <property type="component" value="Unassembled WGS sequence"/>
</dbReference>
<evidence type="ECO:0000256" key="10">
    <source>
        <dbReference type="ARBA" id="ARBA00034078"/>
    </source>
</evidence>
<keyword evidence="5 12" id="KW-0223">Dioxygenase</keyword>
<organism evidence="12 13">
    <name type="scientific">Kaistia hirudinis</name>
    <dbReference type="NCBI Taxonomy" id="1293440"/>
    <lineage>
        <taxon>Bacteria</taxon>
        <taxon>Pseudomonadati</taxon>
        <taxon>Pseudomonadota</taxon>
        <taxon>Alphaproteobacteria</taxon>
        <taxon>Hyphomicrobiales</taxon>
        <taxon>Kaistiaceae</taxon>
        <taxon>Kaistia</taxon>
    </lineage>
</organism>
<evidence type="ECO:0000256" key="4">
    <source>
        <dbReference type="ARBA" id="ARBA00022797"/>
    </source>
</evidence>
<dbReference type="Pfam" id="PF00355">
    <property type="entry name" value="Rieske"/>
    <property type="match status" value="1"/>
</dbReference>
<dbReference type="AlphaFoldDB" id="A0A840AVV7"/>
<evidence type="ECO:0000313" key="12">
    <source>
        <dbReference type="EMBL" id="MBB3933298.1"/>
    </source>
</evidence>
<dbReference type="Gene3D" id="3.90.380.10">
    <property type="entry name" value="Naphthalene 1,2-dioxygenase Alpha Subunit, Chain A, domain 1"/>
    <property type="match status" value="1"/>
</dbReference>
<gene>
    <name evidence="12" type="ORF">GGR25_004371</name>
</gene>
<dbReference type="InterPro" id="IPR043266">
    <property type="entry name" value="RHO_NdoB-like_C"/>
</dbReference>
<dbReference type="SUPFAM" id="SSF50022">
    <property type="entry name" value="ISP domain"/>
    <property type="match status" value="1"/>
</dbReference>